<dbReference type="OrthoDB" id="9974981at2759"/>
<dbReference type="EMBL" id="WHVB01000117">
    <property type="protein sequence ID" value="KAF8461773.1"/>
    <property type="molecule type" value="Genomic_DNA"/>
</dbReference>
<protein>
    <submittedName>
        <fullName evidence="3">Uncharacterized protein</fullName>
    </submittedName>
</protein>
<gene>
    <name evidence="3" type="ORF">DFH94DRAFT_841508</name>
    <name evidence="2" type="ORF">DFH94DRAFT_849162</name>
</gene>
<dbReference type="AlphaFoldDB" id="A0A9P5N624"/>
<name>A0A9P5N624_9AGAM</name>
<reference evidence="3" key="1">
    <citation type="submission" date="2019-10" db="EMBL/GenBank/DDBJ databases">
        <authorList>
            <consortium name="DOE Joint Genome Institute"/>
            <person name="Kuo A."/>
            <person name="Miyauchi S."/>
            <person name="Kiss E."/>
            <person name="Drula E."/>
            <person name="Kohler A."/>
            <person name="Sanchez-Garcia M."/>
            <person name="Andreopoulos B."/>
            <person name="Barry K.W."/>
            <person name="Bonito G."/>
            <person name="Buee M."/>
            <person name="Carver A."/>
            <person name="Chen C."/>
            <person name="Cichocki N."/>
            <person name="Clum A."/>
            <person name="Culley D."/>
            <person name="Crous P.W."/>
            <person name="Fauchery L."/>
            <person name="Girlanda M."/>
            <person name="Hayes R."/>
            <person name="Keri Z."/>
            <person name="LaButti K."/>
            <person name="Lipzen A."/>
            <person name="Lombard V."/>
            <person name="Magnuson J."/>
            <person name="Maillard F."/>
            <person name="Morin E."/>
            <person name="Murat C."/>
            <person name="Nolan M."/>
            <person name="Ohm R."/>
            <person name="Pangilinan J."/>
            <person name="Pereira M."/>
            <person name="Perotto S."/>
            <person name="Peter M."/>
            <person name="Riley R."/>
            <person name="Sitrit Y."/>
            <person name="Stielow B."/>
            <person name="Szollosi G."/>
            <person name="Zifcakova L."/>
            <person name="Stursova M."/>
            <person name="Spatafora J.W."/>
            <person name="Tedersoo L."/>
            <person name="Vaario L.-M."/>
            <person name="Yamada A."/>
            <person name="Yan M."/>
            <person name="Wang P."/>
            <person name="Xu J."/>
            <person name="Bruns T."/>
            <person name="Baldrian P."/>
            <person name="Vilgalys R."/>
            <person name="Henrissat B."/>
            <person name="Grigoriev I.V."/>
            <person name="Hibbett D."/>
            <person name="Nagy L.G."/>
            <person name="Martin F.M."/>
        </authorList>
    </citation>
    <scope>NUCLEOTIDE SEQUENCE</scope>
    <source>
        <strain evidence="3">Prilba</strain>
    </source>
</reference>
<dbReference type="EMBL" id="WHVB01000001">
    <property type="protein sequence ID" value="KAF8487121.1"/>
    <property type="molecule type" value="Genomic_DNA"/>
</dbReference>
<feature type="compositionally biased region" description="Polar residues" evidence="1">
    <location>
        <begin position="1"/>
        <end position="12"/>
    </location>
</feature>
<comment type="caution">
    <text evidence="3">The sequence shown here is derived from an EMBL/GenBank/DDBJ whole genome shotgun (WGS) entry which is preliminary data.</text>
</comment>
<proteinExistence type="predicted"/>
<dbReference type="Proteomes" id="UP000759537">
    <property type="component" value="Unassembled WGS sequence"/>
</dbReference>
<feature type="compositionally biased region" description="Basic and acidic residues" evidence="1">
    <location>
        <begin position="173"/>
        <end position="185"/>
    </location>
</feature>
<feature type="region of interest" description="Disordered" evidence="1">
    <location>
        <begin position="166"/>
        <end position="185"/>
    </location>
</feature>
<evidence type="ECO:0000313" key="3">
    <source>
        <dbReference type="EMBL" id="KAF8487121.1"/>
    </source>
</evidence>
<feature type="region of interest" description="Disordered" evidence="1">
    <location>
        <begin position="1"/>
        <end position="33"/>
    </location>
</feature>
<evidence type="ECO:0000313" key="4">
    <source>
        <dbReference type="Proteomes" id="UP000759537"/>
    </source>
</evidence>
<keyword evidence="4" id="KW-1185">Reference proteome</keyword>
<evidence type="ECO:0000256" key="1">
    <source>
        <dbReference type="SAM" id="MobiDB-lite"/>
    </source>
</evidence>
<accession>A0A9P5N624</accession>
<reference evidence="3" key="2">
    <citation type="journal article" date="2020" name="Nat. Commun.">
        <title>Large-scale genome sequencing of mycorrhizal fungi provides insights into the early evolution of symbiotic traits.</title>
        <authorList>
            <person name="Miyauchi S."/>
            <person name="Kiss E."/>
            <person name="Kuo A."/>
            <person name="Drula E."/>
            <person name="Kohler A."/>
            <person name="Sanchez-Garcia M."/>
            <person name="Morin E."/>
            <person name="Andreopoulos B."/>
            <person name="Barry K.W."/>
            <person name="Bonito G."/>
            <person name="Buee M."/>
            <person name="Carver A."/>
            <person name="Chen C."/>
            <person name="Cichocki N."/>
            <person name="Clum A."/>
            <person name="Culley D."/>
            <person name="Crous P.W."/>
            <person name="Fauchery L."/>
            <person name="Girlanda M."/>
            <person name="Hayes R.D."/>
            <person name="Keri Z."/>
            <person name="LaButti K."/>
            <person name="Lipzen A."/>
            <person name="Lombard V."/>
            <person name="Magnuson J."/>
            <person name="Maillard F."/>
            <person name="Murat C."/>
            <person name="Nolan M."/>
            <person name="Ohm R.A."/>
            <person name="Pangilinan J."/>
            <person name="Pereira M.F."/>
            <person name="Perotto S."/>
            <person name="Peter M."/>
            <person name="Pfister S."/>
            <person name="Riley R."/>
            <person name="Sitrit Y."/>
            <person name="Stielow J.B."/>
            <person name="Szollosi G."/>
            <person name="Zifcakova L."/>
            <person name="Stursova M."/>
            <person name="Spatafora J.W."/>
            <person name="Tedersoo L."/>
            <person name="Vaario L.M."/>
            <person name="Yamada A."/>
            <person name="Yan M."/>
            <person name="Wang P."/>
            <person name="Xu J."/>
            <person name="Bruns T."/>
            <person name="Baldrian P."/>
            <person name="Vilgalys R."/>
            <person name="Dunand C."/>
            <person name="Henrissat B."/>
            <person name="Grigoriev I.V."/>
            <person name="Hibbett D."/>
            <person name="Nagy L.G."/>
            <person name="Martin F.M."/>
        </authorList>
    </citation>
    <scope>NUCLEOTIDE SEQUENCE</scope>
    <source>
        <strain evidence="3">Prilba</strain>
    </source>
</reference>
<organism evidence="3 4">
    <name type="scientific">Russula ochroleuca</name>
    <dbReference type="NCBI Taxonomy" id="152965"/>
    <lineage>
        <taxon>Eukaryota</taxon>
        <taxon>Fungi</taxon>
        <taxon>Dikarya</taxon>
        <taxon>Basidiomycota</taxon>
        <taxon>Agaricomycotina</taxon>
        <taxon>Agaricomycetes</taxon>
        <taxon>Russulales</taxon>
        <taxon>Russulaceae</taxon>
        <taxon>Russula</taxon>
    </lineage>
</organism>
<evidence type="ECO:0000313" key="2">
    <source>
        <dbReference type="EMBL" id="KAF8461773.1"/>
    </source>
</evidence>
<sequence length="277" mass="30276">MLVDTLNNTLSPNVPRERTPLDPPTLPPSVTRTDSAPAGVHIVISTVPGVVVDIQGKIAAAGKEADDELFVPLEFGGVTDGETEGRLTVSIEPVPGTNRNACFKIAHHYNNTKNCAIELQMYLVSLTLNAVGPLPYVTVRLIHKLRTQSRFSRMRGCGGGMVDSVDAADGVDGTERSGLENERSMETTAENTLACRLPVDPRNGIEPDLSTHENYDPIIIFSLFGRRIDILGGLELLPKKNPSRDGGWSPRWPYPRYVRSVRLVRCKESWGTSSFNA</sequence>